<evidence type="ECO:0000313" key="5">
    <source>
        <dbReference type="Proteomes" id="UP001162085"/>
    </source>
</evidence>
<keyword evidence="5" id="KW-1185">Reference proteome</keyword>
<dbReference type="Pfam" id="PF11976">
    <property type="entry name" value="Rad60-SLD"/>
    <property type="match status" value="1"/>
</dbReference>
<protein>
    <recommendedName>
        <fullName evidence="3">Ubiquitin-like domain-containing protein</fullName>
    </recommendedName>
</protein>
<feature type="compositionally biased region" description="Polar residues" evidence="2">
    <location>
        <begin position="59"/>
        <end position="71"/>
    </location>
</feature>
<feature type="compositionally biased region" description="Basic and acidic residues" evidence="2">
    <location>
        <begin position="115"/>
        <end position="130"/>
    </location>
</feature>
<dbReference type="SUPFAM" id="SSF54236">
    <property type="entry name" value="Ubiquitin-like"/>
    <property type="match status" value="1"/>
</dbReference>
<name>A0ABN8WRY9_SACUV</name>
<dbReference type="PROSITE" id="PS50053">
    <property type="entry name" value="UBIQUITIN_2"/>
    <property type="match status" value="1"/>
</dbReference>
<dbReference type="Gene3D" id="3.10.20.90">
    <property type="entry name" value="Phosphatidylinositol 3-kinase Catalytic Subunit, Chain A, domain 1"/>
    <property type="match status" value="1"/>
</dbReference>
<feature type="domain" description="Ubiquitin-like" evidence="3">
    <location>
        <begin position="384"/>
        <end position="456"/>
    </location>
</feature>
<accession>A0ABN8WRY9</accession>
<dbReference type="Proteomes" id="UP001162085">
    <property type="component" value="Chromosome 2"/>
</dbReference>
<gene>
    <name evidence="4" type="primary">SUVZ02G4740</name>
    <name evidence="4" type="ORF">SUVZ_02G4740</name>
</gene>
<feature type="compositionally biased region" description="Basic residues" evidence="2">
    <location>
        <begin position="131"/>
        <end position="145"/>
    </location>
</feature>
<dbReference type="CDD" id="cd17080">
    <property type="entry name" value="Ubl_SLD2_Esc2_like"/>
    <property type="match status" value="1"/>
</dbReference>
<dbReference type="InterPro" id="IPR000626">
    <property type="entry name" value="Ubiquitin-like_dom"/>
</dbReference>
<feature type="compositionally biased region" description="Polar residues" evidence="2">
    <location>
        <begin position="1"/>
        <end position="15"/>
    </location>
</feature>
<organism evidence="4 5">
    <name type="scientific">Saccharomyces uvarum</name>
    <name type="common">Yeast</name>
    <name type="synonym">Saccharomyces bayanus var. uvarum</name>
    <dbReference type="NCBI Taxonomy" id="230603"/>
    <lineage>
        <taxon>Eukaryota</taxon>
        <taxon>Fungi</taxon>
        <taxon>Dikarya</taxon>
        <taxon>Ascomycota</taxon>
        <taxon>Saccharomycotina</taxon>
        <taxon>Saccharomycetes</taxon>
        <taxon>Saccharomycetales</taxon>
        <taxon>Saccharomycetaceae</taxon>
        <taxon>Saccharomyces</taxon>
    </lineage>
</organism>
<dbReference type="InterPro" id="IPR022617">
    <property type="entry name" value="Rad60/SUMO-like_dom"/>
</dbReference>
<sequence length="456" mass="52529">MTGNSKDSSNTLSNIDANNTSLSDDDSDDFFMDNSFDENDNNQSDDSNERNVIVDSKITDSQPFRLSLPSSEDQDKNVSQRSLSDSGSSSESASSANIIKVKSDKPSGRTRGRSVIKESVVEIDSSESKPKKNKYPHRSRSRSKSSVRSVSPEQKYKRQKNSLLSTYDENDDFFKELAKEAKKTTSISKEATPDQPKRVYNIKFFSKLEGTINKAVQVKVLGKYEFSRILPAALDGLMKSYKIPKVMKDIYKEENVTLYWNNAKLLKFMTCNSLHITQDFENEISDIDITIVSKEYEKNFEATLESKLKEEETAMFAKERQEMEMKLEKKRNEREESEFREFEFELRNVKETEELKASETFMNEPSLREGNSLKENNGGNEKVMKIALMGQDNKKIYVNVRNSTPFFKVAEYYRIQKQLPQKARIKLLFDHDELNLNECIADQDMEDEDMVDVIVE</sequence>
<evidence type="ECO:0000313" key="4">
    <source>
        <dbReference type="EMBL" id="CAI4057392.1"/>
    </source>
</evidence>
<feature type="region of interest" description="Disordered" evidence="2">
    <location>
        <begin position="1"/>
        <end position="162"/>
    </location>
</feature>
<proteinExistence type="predicted"/>
<feature type="coiled-coil region" evidence="1">
    <location>
        <begin position="316"/>
        <end position="352"/>
    </location>
</feature>
<evidence type="ECO:0000256" key="2">
    <source>
        <dbReference type="SAM" id="MobiDB-lite"/>
    </source>
</evidence>
<keyword evidence="1" id="KW-0175">Coiled coil</keyword>
<feature type="compositionally biased region" description="Acidic residues" evidence="2">
    <location>
        <begin position="23"/>
        <end position="40"/>
    </location>
</feature>
<feature type="compositionally biased region" description="Low complexity" evidence="2">
    <location>
        <begin position="79"/>
        <end position="95"/>
    </location>
</feature>
<reference evidence="4" key="1">
    <citation type="submission" date="2022-10" db="EMBL/GenBank/DDBJ databases">
        <authorList>
            <person name="Byrne P K."/>
        </authorList>
    </citation>
    <scope>NUCLEOTIDE SEQUENCE</scope>
    <source>
        <strain evidence="4">ZP964</strain>
    </source>
</reference>
<dbReference type="InterPro" id="IPR029071">
    <property type="entry name" value="Ubiquitin-like_domsf"/>
</dbReference>
<evidence type="ECO:0000259" key="3">
    <source>
        <dbReference type="PROSITE" id="PS50053"/>
    </source>
</evidence>
<dbReference type="EMBL" id="OX365929">
    <property type="protein sequence ID" value="CAI4057392.1"/>
    <property type="molecule type" value="Genomic_DNA"/>
</dbReference>
<evidence type="ECO:0000256" key="1">
    <source>
        <dbReference type="SAM" id="Coils"/>
    </source>
</evidence>